<evidence type="ECO:0000313" key="2">
    <source>
        <dbReference type="EMBL" id="SOD19829.1"/>
    </source>
</evidence>
<dbReference type="Pfam" id="PF07566">
    <property type="entry name" value="DUF1543"/>
    <property type="match status" value="1"/>
</dbReference>
<gene>
    <name evidence="2" type="ORF">SAMN06297358_3535</name>
</gene>
<organism evidence="2 3">
    <name type="scientific">Pedobacter xixiisoli</name>
    <dbReference type="NCBI Taxonomy" id="1476464"/>
    <lineage>
        <taxon>Bacteria</taxon>
        <taxon>Pseudomonadati</taxon>
        <taxon>Bacteroidota</taxon>
        <taxon>Sphingobacteriia</taxon>
        <taxon>Sphingobacteriales</taxon>
        <taxon>Sphingobacteriaceae</taxon>
        <taxon>Pedobacter</taxon>
    </lineage>
</organism>
<reference evidence="3" key="1">
    <citation type="submission" date="2017-09" db="EMBL/GenBank/DDBJ databases">
        <authorList>
            <person name="Varghese N."/>
            <person name="Submissions S."/>
        </authorList>
    </citation>
    <scope>NUCLEOTIDE SEQUENCE [LARGE SCALE GENOMIC DNA]</scope>
    <source>
        <strain evidence="3">CGMCC 1.12803</strain>
    </source>
</reference>
<name>A0A286AD43_9SPHI</name>
<protein>
    <recommendedName>
        <fullName evidence="1">DUF1543 domain-containing protein</fullName>
    </recommendedName>
</protein>
<dbReference type="OrthoDB" id="850243at2"/>
<keyword evidence="3" id="KW-1185">Reference proteome</keyword>
<dbReference type="Gene3D" id="3.10.20.10">
    <property type="match status" value="2"/>
</dbReference>
<dbReference type="InterPro" id="IPR011440">
    <property type="entry name" value="DUF1543"/>
</dbReference>
<dbReference type="RefSeq" id="WP_097133337.1">
    <property type="nucleotide sequence ID" value="NZ_OCMT01000004.1"/>
</dbReference>
<dbReference type="EMBL" id="OCMT01000004">
    <property type="protein sequence ID" value="SOD19829.1"/>
    <property type="molecule type" value="Genomic_DNA"/>
</dbReference>
<evidence type="ECO:0000259" key="1">
    <source>
        <dbReference type="Pfam" id="PF07566"/>
    </source>
</evidence>
<evidence type="ECO:0000313" key="3">
    <source>
        <dbReference type="Proteomes" id="UP000219281"/>
    </source>
</evidence>
<proteinExistence type="predicted"/>
<dbReference type="AlphaFoldDB" id="A0A286AD43"/>
<feature type="domain" description="DUF1543" evidence="1">
    <location>
        <begin position="18"/>
        <end position="68"/>
    </location>
</feature>
<sequence length="181" mass="20834">MTNPKLFMILLGCKPKGRHTEQHDIFFAIADEVKELVPAINAFWPEAKGKIHLDAYRIVNHVNGYKVDVVEKSKAIESAKHLFFMNLGGYQSNVFEELHYKMLMVAEDKAVATKNAKESEFFKQFFSPHIDDKYGVDVDDVFEIEEVLPEEMKSKYKLVFTPMDGLPEDEIVLGYMPIDKL</sequence>
<accession>A0A286AD43</accession>
<dbReference type="Proteomes" id="UP000219281">
    <property type="component" value="Unassembled WGS sequence"/>
</dbReference>